<keyword evidence="2" id="KW-0808">Transferase</keyword>
<comment type="caution">
    <text evidence="3">The sequence shown here is derived from an EMBL/GenBank/DDBJ whole genome shotgun (WGS) entry which is preliminary data.</text>
</comment>
<sequence>MQWNLVKMKIKDKLRHLRLQIGAVFFDKKIAPHQAEKAIKSILFLRQDGKIGDYIVSSFVFREIKKFNPQIKIGVICTKKNAYLFQQNQYIDQLYYVKQRSIINYIKCGLSVAKEKYDLVIDPTVMIRNRDLLLLRLINAKNYIGYQKANYGLFNINLEGEFHFSELYQLALEKANIPVKDISYDVPFDNQSATEIAQFLRENRLQNYIAINFHGASSSRRFNNENIKAFLSRISTITNNKPIILLNYPSIYETLKETISQQSSVFLYPTKNIFHTIELIKYCDQLISPDTSTVHIASGFNKPIIAFYKKEKANFTNWQPKSQADTHILFYKENINELSPTQINPDWLVK</sequence>
<reference evidence="3 4" key="1">
    <citation type="submission" date="2009-10" db="EMBL/GenBank/DDBJ databases">
        <authorList>
            <person name="Muzny D."/>
            <person name="Qin X."/>
            <person name="Deng J."/>
            <person name="Jiang H."/>
            <person name="Liu Y."/>
            <person name="Qu J."/>
            <person name="Song X.-Z."/>
            <person name="Zhang L."/>
            <person name="Thornton R."/>
            <person name="Coyle M."/>
            <person name="Francisco L."/>
            <person name="Jackson L."/>
            <person name="Javaid M."/>
            <person name="Korchina V."/>
            <person name="Kovar C."/>
            <person name="Mata R."/>
            <person name="Mathew T."/>
            <person name="Ngo R."/>
            <person name="Nguyen L."/>
            <person name="Nguyen N."/>
            <person name="Okwuonu G."/>
            <person name="Ongeri F."/>
            <person name="Pham C."/>
            <person name="Simmons D."/>
            <person name="Wilczek-Boney K."/>
            <person name="Hale W."/>
            <person name="Jakkamsetti A."/>
            <person name="Pham P."/>
            <person name="Ruth R."/>
            <person name="San Lucas F."/>
            <person name="Warren J."/>
            <person name="Zhang J."/>
            <person name="Zhao Z."/>
            <person name="Zhou C."/>
            <person name="Zhu D."/>
            <person name="Lee S."/>
            <person name="Bess C."/>
            <person name="Blankenburg K."/>
            <person name="Forbes L."/>
            <person name="Fu Q."/>
            <person name="Gubbala S."/>
            <person name="Hirani K."/>
            <person name="Jayaseelan J.C."/>
            <person name="Lara F."/>
            <person name="Munidasa M."/>
            <person name="Palculict T."/>
            <person name="Patil S."/>
            <person name="Pu L.-L."/>
            <person name="Saada N."/>
            <person name="Tang L."/>
            <person name="Weissenberger G."/>
            <person name="Zhu Y."/>
            <person name="Hemphill L."/>
            <person name="Shang Y."/>
            <person name="Youmans B."/>
            <person name="Ayvaz T."/>
            <person name="Ross M."/>
            <person name="Santibanez J."/>
            <person name="Aqrawi P."/>
            <person name="Gross S."/>
            <person name="Joshi V."/>
            <person name="Fowler G."/>
            <person name="Nazareth L."/>
            <person name="Reid J."/>
            <person name="Worley K."/>
            <person name="Petrosino J."/>
            <person name="Highlander S."/>
            <person name="Gibbs R."/>
        </authorList>
    </citation>
    <scope>NUCLEOTIDE SEQUENCE [LARGE SCALE GENOMIC DNA]</scope>
    <source>
        <strain evidence="3 4">ATCC 43325</strain>
    </source>
</reference>
<evidence type="ECO:0000256" key="1">
    <source>
        <dbReference type="ARBA" id="ARBA00022676"/>
    </source>
</evidence>
<dbReference type="Gene3D" id="3.40.50.2000">
    <property type="entry name" value="Glycogen Phosphorylase B"/>
    <property type="match status" value="2"/>
</dbReference>
<dbReference type="InterPro" id="IPR002201">
    <property type="entry name" value="Glyco_trans_9"/>
</dbReference>
<evidence type="ECO:0000313" key="4">
    <source>
        <dbReference type="Proteomes" id="UP000005519"/>
    </source>
</evidence>
<name>C9PMA5_9PAST</name>
<dbReference type="Proteomes" id="UP000005519">
    <property type="component" value="Unassembled WGS sequence"/>
</dbReference>
<organism evidence="3 4">
    <name type="scientific">Pasteurella dagmatis ATCC 43325</name>
    <dbReference type="NCBI Taxonomy" id="667128"/>
    <lineage>
        <taxon>Bacteria</taxon>
        <taxon>Pseudomonadati</taxon>
        <taxon>Pseudomonadota</taxon>
        <taxon>Gammaproteobacteria</taxon>
        <taxon>Pasteurellales</taxon>
        <taxon>Pasteurellaceae</taxon>
        <taxon>Pasteurella</taxon>
    </lineage>
</organism>
<dbReference type="PANTHER" id="PTHR30160">
    <property type="entry name" value="TETRAACYLDISACCHARIDE 4'-KINASE-RELATED"/>
    <property type="match status" value="1"/>
</dbReference>
<dbReference type="GO" id="GO:0009244">
    <property type="term" value="P:lipopolysaccharide core region biosynthetic process"/>
    <property type="evidence" value="ECO:0007669"/>
    <property type="project" value="TreeGrafter"/>
</dbReference>
<evidence type="ECO:0000313" key="3">
    <source>
        <dbReference type="EMBL" id="EEX51325.1"/>
    </source>
</evidence>
<dbReference type="HOGENOM" id="CLU_056162_0_0_6"/>
<evidence type="ECO:0008006" key="5">
    <source>
        <dbReference type="Google" id="ProtNLM"/>
    </source>
</evidence>
<proteinExistence type="predicted"/>
<dbReference type="Pfam" id="PF01075">
    <property type="entry name" value="Glyco_transf_9"/>
    <property type="match status" value="1"/>
</dbReference>
<dbReference type="GO" id="GO:0005829">
    <property type="term" value="C:cytosol"/>
    <property type="evidence" value="ECO:0007669"/>
    <property type="project" value="TreeGrafter"/>
</dbReference>
<dbReference type="GO" id="GO:0008713">
    <property type="term" value="F:ADP-heptose-lipopolysaccharide heptosyltransferase activity"/>
    <property type="evidence" value="ECO:0007669"/>
    <property type="project" value="TreeGrafter"/>
</dbReference>
<dbReference type="InterPro" id="IPR051199">
    <property type="entry name" value="LPS_LOS_Heptosyltrfase"/>
</dbReference>
<protein>
    <recommendedName>
        <fullName evidence="5">Heptosyltransferase</fullName>
    </recommendedName>
</protein>
<dbReference type="EMBL" id="ACZR01000001">
    <property type="protein sequence ID" value="EEX51325.1"/>
    <property type="molecule type" value="Genomic_DNA"/>
</dbReference>
<evidence type="ECO:0000256" key="2">
    <source>
        <dbReference type="ARBA" id="ARBA00022679"/>
    </source>
</evidence>
<dbReference type="PANTHER" id="PTHR30160:SF15">
    <property type="entry name" value="GLYCOSYLTRANSFERASE HI_0523-RELATED"/>
    <property type="match status" value="1"/>
</dbReference>
<gene>
    <name evidence="3" type="ORF">HMPREF0621_0129</name>
</gene>
<accession>C9PMA5</accession>
<dbReference type="AlphaFoldDB" id="C9PMA5"/>
<dbReference type="STRING" id="667128.HMPREF0621_0129"/>
<keyword evidence="1" id="KW-0328">Glycosyltransferase</keyword>
<keyword evidence="4" id="KW-1185">Reference proteome</keyword>
<dbReference type="SUPFAM" id="SSF53756">
    <property type="entry name" value="UDP-Glycosyltransferase/glycogen phosphorylase"/>
    <property type="match status" value="1"/>
</dbReference>